<proteinExistence type="predicted"/>
<dbReference type="InterPro" id="IPR036388">
    <property type="entry name" value="WH-like_DNA-bd_sf"/>
</dbReference>
<dbReference type="Gene3D" id="1.10.10.10">
    <property type="entry name" value="Winged helix-like DNA-binding domain superfamily/Winged helix DNA-binding domain"/>
    <property type="match status" value="1"/>
</dbReference>
<protein>
    <recommendedName>
        <fullName evidence="3">Transcription regulator TrmB N-terminal domain-containing protein</fullName>
    </recommendedName>
</protein>
<organism evidence="1 2">
    <name type="scientific">Moraxella catarrhalis</name>
    <name type="common">Branhamella catarrhalis</name>
    <dbReference type="NCBI Taxonomy" id="480"/>
    <lineage>
        <taxon>Bacteria</taxon>
        <taxon>Pseudomonadati</taxon>
        <taxon>Pseudomonadota</taxon>
        <taxon>Gammaproteobacteria</taxon>
        <taxon>Moraxellales</taxon>
        <taxon>Moraxellaceae</taxon>
        <taxon>Moraxella</taxon>
    </lineage>
</organism>
<dbReference type="SUPFAM" id="SSF46785">
    <property type="entry name" value="Winged helix' DNA-binding domain"/>
    <property type="match status" value="1"/>
</dbReference>
<name>A0A3S9QHA5_MORCA</name>
<sequence length="55" mass="6061">MEYKITQSASPVFAATITKELKLARSTTYNILQALSAKGVLHKVPIITIDRAWGD</sequence>
<accession>A0A3S9QHA5</accession>
<reference evidence="1 2" key="1">
    <citation type="submission" date="2018-12" db="EMBL/GenBank/DDBJ databases">
        <title>Persistence of Moraxella catarrhalis in Chronic Obstructive Pulmonary Disease and Regulation of the Hag/MID Adhesin.</title>
        <authorList>
            <person name="Murphy T."/>
            <person name="Zhao X."/>
            <person name="Vyas G."/>
            <person name="Aluvathingal J."/>
            <person name="Nadendla S."/>
            <person name="Tallon L."/>
            <person name="Tettelin H."/>
        </authorList>
    </citation>
    <scope>NUCLEOTIDE SEQUENCE [LARGE SCALE GENOMIC DNA]</scope>
    <source>
        <strain evidence="1 2">46P58B1</strain>
    </source>
</reference>
<dbReference type="EMBL" id="CP034662">
    <property type="protein sequence ID" value="AZQ93943.1"/>
    <property type="molecule type" value="Genomic_DNA"/>
</dbReference>
<dbReference type="Proteomes" id="UP000280228">
    <property type="component" value="Chromosome"/>
</dbReference>
<gene>
    <name evidence="1" type="ORF">EJK53_0846</name>
</gene>
<dbReference type="InterPro" id="IPR036390">
    <property type="entry name" value="WH_DNA-bd_sf"/>
</dbReference>
<dbReference type="AlphaFoldDB" id="A0A3S9QHA5"/>
<evidence type="ECO:0000313" key="2">
    <source>
        <dbReference type="Proteomes" id="UP000280228"/>
    </source>
</evidence>
<evidence type="ECO:0000313" key="1">
    <source>
        <dbReference type="EMBL" id="AZQ93943.1"/>
    </source>
</evidence>
<dbReference type="RefSeq" id="WP_013107875.1">
    <property type="nucleotide sequence ID" value="NZ_CP008804.1"/>
</dbReference>
<evidence type="ECO:0008006" key="3">
    <source>
        <dbReference type="Google" id="ProtNLM"/>
    </source>
</evidence>